<feature type="repeat" description="ANK" evidence="3">
    <location>
        <begin position="127"/>
        <end position="159"/>
    </location>
</feature>
<protein>
    <submittedName>
        <fullName evidence="6">ANK_REP_REGION domain-containing protein</fullName>
    </submittedName>
</protein>
<reference evidence="6" key="1">
    <citation type="submission" date="2017-02" db="UniProtKB">
        <authorList>
            <consortium name="WormBaseParasite"/>
        </authorList>
    </citation>
    <scope>IDENTIFICATION</scope>
</reference>
<dbReference type="PROSITE" id="PS50297">
    <property type="entry name" value="ANK_REP_REGION"/>
    <property type="match status" value="1"/>
</dbReference>
<keyword evidence="5" id="KW-1185">Reference proteome</keyword>
<keyword evidence="2 3" id="KW-0040">ANK repeat</keyword>
<evidence type="ECO:0000256" key="2">
    <source>
        <dbReference type="ARBA" id="ARBA00023043"/>
    </source>
</evidence>
<dbReference type="AlphaFoldDB" id="A0A0N4TCG4"/>
<dbReference type="EMBL" id="UZAD01004653">
    <property type="protein sequence ID" value="VDN87051.1"/>
    <property type="molecule type" value="Genomic_DNA"/>
</dbReference>
<dbReference type="Pfam" id="PF00023">
    <property type="entry name" value="Ank"/>
    <property type="match status" value="1"/>
</dbReference>
<evidence type="ECO:0000313" key="5">
    <source>
        <dbReference type="Proteomes" id="UP000278627"/>
    </source>
</evidence>
<dbReference type="PANTHER" id="PTHR24198">
    <property type="entry name" value="ANKYRIN REPEAT AND PROTEIN KINASE DOMAIN-CONTAINING PROTEIN"/>
    <property type="match status" value="1"/>
</dbReference>
<sequence>MLLQSTVLDSENFYQMVNDNVGRSPLHYAACTARLECCEVLLDEKLGLPVDQKDRNGHTPLMCAAASCHPDAPEVVRLLGSRKISSVTARDNVGRTAMHLAVIAQNTTVVDILLNELQCPSETFDNDARTPLHYAAKRGFDEVVKKLLAAKARNATRDCYGISPAHYAVLNGHRNVVDQLMISAGRMVIAY</sequence>
<name>A0A0N4TCG4_BRUPA</name>
<dbReference type="Gene3D" id="1.25.40.20">
    <property type="entry name" value="Ankyrin repeat-containing domain"/>
    <property type="match status" value="1"/>
</dbReference>
<dbReference type="Proteomes" id="UP000278627">
    <property type="component" value="Unassembled WGS sequence"/>
</dbReference>
<organism evidence="6">
    <name type="scientific">Brugia pahangi</name>
    <name type="common">Filarial nematode worm</name>
    <dbReference type="NCBI Taxonomy" id="6280"/>
    <lineage>
        <taxon>Eukaryota</taxon>
        <taxon>Metazoa</taxon>
        <taxon>Ecdysozoa</taxon>
        <taxon>Nematoda</taxon>
        <taxon>Chromadorea</taxon>
        <taxon>Rhabditida</taxon>
        <taxon>Spirurina</taxon>
        <taxon>Spiruromorpha</taxon>
        <taxon>Filarioidea</taxon>
        <taxon>Onchocercidae</taxon>
        <taxon>Brugia</taxon>
    </lineage>
</organism>
<dbReference type="STRING" id="6280.A0A0N4TCG4"/>
<dbReference type="WBParaSite" id="BPAG_0000590201-mRNA-1">
    <property type="protein sequence ID" value="BPAG_0000590201-mRNA-1"/>
    <property type="gene ID" value="BPAG_0000590201"/>
</dbReference>
<evidence type="ECO:0000313" key="6">
    <source>
        <dbReference type="WBParaSite" id="BPAG_0000590201-mRNA-1"/>
    </source>
</evidence>
<dbReference type="PANTHER" id="PTHR24198:SF165">
    <property type="entry name" value="ANKYRIN REPEAT-CONTAINING PROTEIN-RELATED"/>
    <property type="match status" value="1"/>
</dbReference>
<keyword evidence="1" id="KW-0677">Repeat</keyword>
<dbReference type="InterPro" id="IPR036770">
    <property type="entry name" value="Ankyrin_rpt-contain_sf"/>
</dbReference>
<dbReference type="PROSITE" id="PS50088">
    <property type="entry name" value="ANK_REPEAT"/>
    <property type="match status" value="1"/>
</dbReference>
<evidence type="ECO:0000313" key="4">
    <source>
        <dbReference type="EMBL" id="VDN87051.1"/>
    </source>
</evidence>
<proteinExistence type="predicted"/>
<evidence type="ECO:0000256" key="3">
    <source>
        <dbReference type="PROSITE-ProRule" id="PRU00023"/>
    </source>
</evidence>
<reference evidence="4 5" key="2">
    <citation type="submission" date="2018-11" db="EMBL/GenBank/DDBJ databases">
        <authorList>
            <consortium name="Pathogen Informatics"/>
        </authorList>
    </citation>
    <scope>NUCLEOTIDE SEQUENCE [LARGE SCALE GENOMIC DNA]</scope>
</reference>
<gene>
    <name evidence="4" type="ORF">BPAG_LOCUS5865</name>
</gene>
<dbReference type="Pfam" id="PF12796">
    <property type="entry name" value="Ank_2"/>
    <property type="match status" value="1"/>
</dbReference>
<dbReference type="InterPro" id="IPR002110">
    <property type="entry name" value="Ankyrin_rpt"/>
</dbReference>
<dbReference type="SUPFAM" id="SSF48403">
    <property type="entry name" value="Ankyrin repeat"/>
    <property type="match status" value="1"/>
</dbReference>
<evidence type="ECO:0000256" key="1">
    <source>
        <dbReference type="ARBA" id="ARBA00022737"/>
    </source>
</evidence>
<dbReference type="SMART" id="SM00248">
    <property type="entry name" value="ANK"/>
    <property type="match status" value="5"/>
</dbReference>
<accession>A0A0N4TCG4</accession>